<dbReference type="EMBL" id="JAMZEC010000001">
    <property type="protein sequence ID" value="MCP2347404.1"/>
    <property type="molecule type" value="Genomic_DNA"/>
</dbReference>
<dbReference type="Gene3D" id="1.10.10.60">
    <property type="entry name" value="Homeodomain-like"/>
    <property type="match status" value="1"/>
</dbReference>
<dbReference type="Proteomes" id="UP001320766">
    <property type="component" value="Unassembled WGS sequence"/>
</dbReference>
<dbReference type="InterPro" id="IPR009057">
    <property type="entry name" value="Homeodomain-like_sf"/>
</dbReference>
<proteinExistence type="predicted"/>
<comment type="caution">
    <text evidence="1">The sequence shown here is derived from an EMBL/GenBank/DDBJ whole genome shotgun (WGS) entry which is preliminary data.</text>
</comment>
<reference evidence="1 2" key="1">
    <citation type="submission" date="2022-06" db="EMBL/GenBank/DDBJ databases">
        <title>Sequencing the genomes of 1000 actinobacteria strains.</title>
        <authorList>
            <person name="Klenk H.-P."/>
        </authorList>
    </citation>
    <scope>NUCLEOTIDE SEQUENCE [LARGE SCALE GENOMIC DNA]</scope>
    <source>
        <strain evidence="1 2">DSM 44170</strain>
    </source>
</reference>
<dbReference type="SUPFAM" id="SSF55608">
    <property type="entry name" value="Homing endonucleases"/>
    <property type="match status" value="1"/>
</dbReference>
<dbReference type="InterPro" id="IPR027434">
    <property type="entry name" value="Homing_endonucl"/>
</dbReference>
<accession>A0ABT1K2Y8</accession>
<dbReference type="Gene3D" id="3.10.28.10">
    <property type="entry name" value="Homing endonucleases"/>
    <property type="match status" value="1"/>
</dbReference>
<name>A0ABT1K2Y8_9ACTN</name>
<organism evidence="1 2">
    <name type="scientific">Nonomuraea roseoviolacea subsp. carminata</name>
    <dbReference type="NCBI Taxonomy" id="160689"/>
    <lineage>
        <taxon>Bacteria</taxon>
        <taxon>Bacillati</taxon>
        <taxon>Actinomycetota</taxon>
        <taxon>Actinomycetes</taxon>
        <taxon>Streptosporangiales</taxon>
        <taxon>Streptosporangiaceae</taxon>
        <taxon>Nonomuraea</taxon>
    </lineage>
</organism>
<evidence type="ECO:0000313" key="2">
    <source>
        <dbReference type="Proteomes" id="UP001320766"/>
    </source>
</evidence>
<gene>
    <name evidence="1" type="ORF">HD595_003526</name>
</gene>
<dbReference type="SUPFAM" id="SSF46689">
    <property type="entry name" value="Homeodomain-like"/>
    <property type="match status" value="1"/>
</dbReference>
<dbReference type="RefSeq" id="WP_253770352.1">
    <property type="nucleotide sequence ID" value="NZ_BAAAVE010000004.1"/>
</dbReference>
<sequence length="301" mass="32743">MVMRGRLSDEQKVEVVQRYAAGESASRLAKVFGVSRQAVVGILRRRGVEIRTSAKLTSEQKAAAAERYMAGESSTRIAAAFGVSDMSLRGVLRRRGVTIRGEHSLREDAFDDLSADAAYWIGFLFADGTVHFRDGLKPQIGVSLSERDREHLVKLRDFLGSTHAISDVSSGRACIFSVRSEKLAHRLLALGRYNGSVDRALVESHHFWRGVVDGDGSIGEYSGKAQARLFGNYPLLTAFNGFLASHGVTGLSVRPHKSIYIVGTTGRPARRIVGLLYDDAPTALHRKAAIAHRIVAVGALS</sequence>
<protein>
    <submittedName>
        <fullName evidence="1">Transposase-like protein</fullName>
    </submittedName>
</protein>
<evidence type="ECO:0000313" key="1">
    <source>
        <dbReference type="EMBL" id="MCP2347404.1"/>
    </source>
</evidence>
<keyword evidence="2" id="KW-1185">Reference proteome</keyword>